<dbReference type="EMBL" id="CP136137">
    <property type="protein sequence ID" value="WYY08171.1"/>
    <property type="molecule type" value="Genomic_DNA"/>
</dbReference>
<proteinExistence type="predicted"/>
<name>A0ABZ2U5M2_9ACTN</name>
<protein>
    <submittedName>
        <fullName evidence="1">Uncharacterized protein</fullName>
    </submittedName>
</protein>
<dbReference type="RefSeq" id="WP_066166854.1">
    <property type="nucleotide sequence ID" value="NZ_CP136137.1"/>
</dbReference>
<organism evidence="1 2">
    <name type="scientific">Gordonia hydrophobica</name>
    <dbReference type="NCBI Taxonomy" id="40516"/>
    <lineage>
        <taxon>Bacteria</taxon>
        <taxon>Bacillati</taxon>
        <taxon>Actinomycetota</taxon>
        <taxon>Actinomycetes</taxon>
        <taxon>Mycobacteriales</taxon>
        <taxon>Gordoniaceae</taxon>
        <taxon>Gordonia</taxon>
    </lineage>
</organism>
<evidence type="ECO:0000313" key="1">
    <source>
        <dbReference type="EMBL" id="WYY08171.1"/>
    </source>
</evidence>
<dbReference type="Proteomes" id="UP001479933">
    <property type="component" value="Chromosome"/>
</dbReference>
<sequence>MTDASPTGTLPPARQRAIDIYHDLGWHDLPLERLAAADIGTPEQRREARAGLGKGEWGSFGEHARGSWSWQWNLGDTDPGRLALFAIAIGVDARRALAVLSWEVDPVIAARLIADRGPAFTAQFVTAACVSSRRGSTHGPTAYGSIAIRAADLADIPVPDSVEYLKDWAVFSDAVLCDSHSEIWTHIRVPDADALTRRFSAHAIAAAHAGVALTGPFRAVLAAGVARGLLDRDDAIDLAFDGLDTAQRPGDKSGWLEFLTVDLQVDDSEFVGRTEQLVPVLAAGVSPVTATIAPMLIATCDDDILPDIVTTALSATPTKTRKAIITALTARPRPSDAVTDEVLAAVETVADVRGLATALTKLTQAWAVSVASPVSARVELIDWIPTPAVWEVPRFDAGPVTLDALVDTARELYARRDDATVDVTVERFLALTAALSHTDLDGVRSVLSGVDDSVGAGLRHVAAPCDCGDPSCRDDAATSLGSARERSLFARLGEIPVLLSTPSWVDLRIHPADLLAGLRAYEAAGRAVAESDLLLALTRTDTALLDAITLAAIDAVDVTVDRYRRGPTHAGKLAAAALREPLREPAPDPENRRGLTTPGSLTKTRWLTTFDVEIARTWYGDQNLTTFPTWIDHHDGYVSSTVDVAQRVRRSVPLSPTSIRELLTVDESSIRDSPGYLTGLAAAFERGLLRPGPIGLFGGAYAPSRPMIARLLDHLAQAGALAFVWPIVDEILADAAHAPRIPAGTADIVALASRLLPSVERAVAAGAAPKDSLAVPGLRAVAARSGSSIAVTDARSLVVGLGGTISAAPTRQPAIKTVAALTDRPFREIWNERIGGAPTIDDGATITARWRDPAAKTRAMVVTLTYPELPGRAFDLAGTWIYALEHEGQDQGVEYSAAFDSASDDPEPMPAWLHWDATNKRIAVERRRDGVGDVDAPPRSRHSSRLPTSLLAKPIAALCDENDAGRYELPRLIDRGVASADTVALVTRQLIRCDAVSPARLVRILELEPTTMPALWPLLTESIAYAATLDAVPRWLNRVLDVALQCRPYLAEAVDRRLAPESAATWPGIADIAARPGTSAALTKARQLAELSRTAR</sequence>
<gene>
    <name evidence="1" type="ORF">RVF87_03570</name>
</gene>
<reference evidence="1 2" key="1">
    <citation type="journal article" date="2023" name="Virus Evol.">
        <title>Computational host range prediction-The good, the bad, and the ugly.</title>
        <authorList>
            <person name="Howell A.A."/>
            <person name="Versoza C.J."/>
            <person name="Pfeifer S.P."/>
        </authorList>
    </citation>
    <scope>NUCLEOTIDE SEQUENCE [LARGE SCALE GENOMIC DNA]</scope>
    <source>
        <strain evidence="1 2">1610/1b</strain>
    </source>
</reference>
<evidence type="ECO:0000313" key="2">
    <source>
        <dbReference type="Proteomes" id="UP001479933"/>
    </source>
</evidence>
<accession>A0ABZ2U5M2</accession>
<keyword evidence="2" id="KW-1185">Reference proteome</keyword>